<dbReference type="GO" id="GO:0008270">
    <property type="term" value="F:zinc ion binding"/>
    <property type="evidence" value="ECO:0007669"/>
    <property type="project" value="UniProtKB-KW"/>
</dbReference>
<protein>
    <submittedName>
        <fullName evidence="10">Vacuolar protein sorting-associated protein 11</fullName>
    </submittedName>
</protein>
<dbReference type="GO" id="GO:0005768">
    <property type="term" value="C:endosome"/>
    <property type="evidence" value="ECO:0007669"/>
    <property type="project" value="TreeGrafter"/>
</dbReference>
<evidence type="ECO:0000256" key="2">
    <source>
        <dbReference type="ARBA" id="ARBA00022448"/>
    </source>
</evidence>
<dbReference type="InterPro" id="IPR000547">
    <property type="entry name" value="Clathrin_H-chain/VPS_repeat"/>
</dbReference>
<dbReference type="Gene3D" id="1.25.40.10">
    <property type="entry name" value="Tetratricopeptide repeat domain"/>
    <property type="match status" value="1"/>
</dbReference>
<keyword evidence="4" id="KW-0863">Zinc-finger</keyword>
<comment type="subcellular location">
    <subcellularLocation>
        <location evidence="1">Endomembrane system</location>
        <topology evidence="1">Peripheral membrane protein</topology>
    </subcellularLocation>
</comment>
<dbReference type="PANTHER" id="PTHR23323">
    <property type="entry name" value="VACUOLAR PROTEIN SORTING-ASSOCIATED PROTEIN"/>
    <property type="match status" value="1"/>
</dbReference>
<dbReference type="InterPro" id="IPR057308">
    <property type="entry name" value="CHCR_PEP5_VPS11"/>
</dbReference>
<evidence type="ECO:0000313" key="11">
    <source>
        <dbReference type="Proteomes" id="UP001210925"/>
    </source>
</evidence>
<dbReference type="GO" id="GO:0030897">
    <property type="term" value="C:HOPS complex"/>
    <property type="evidence" value="ECO:0007669"/>
    <property type="project" value="TreeGrafter"/>
</dbReference>
<dbReference type="InterPro" id="IPR011990">
    <property type="entry name" value="TPR-like_helical_dom_sf"/>
</dbReference>
<evidence type="ECO:0000256" key="7">
    <source>
        <dbReference type="ARBA" id="ARBA00023136"/>
    </source>
</evidence>
<proteinExistence type="predicted"/>
<dbReference type="GO" id="GO:0007033">
    <property type="term" value="P:vacuole organization"/>
    <property type="evidence" value="ECO:0007669"/>
    <property type="project" value="TreeGrafter"/>
</dbReference>
<dbReference type="SUPFAM" id="SSF50978">
    <property type="entry name" value="WD40 repeat-like"/>
    <property type="match status" value="1"/>
</dbReference>
<keyword evidence="2" id="KW-0813">Transport</keyword>
<dbReference type="SUPFAM" id="SSF48371">
    <property type="entry name" value="ARM repeat"/>
    <property type="match status" value="1"/>
</dbReference>
<dbReference type="PROSITE" id="PS50236">
    <property type="entry name" value="CHCR"/>
    <property type="match status" value="1"/>
</dbReference>
<keyword evidence="7" id="KW-0472">Membrane</keyword>
<evidence type="ECO:0000256" key="1">
    <source>
        <dbReference type="ARBA" id="ARBA00004184"/>
    </source>
</evidence>
<dbReference type="EMBL" id="JADGKB010000155">
    <property type="protein sequence ID" value="KAJ3252077.1"/>
    <property type="molecule type" value="Genomic_DNA"/>
</dbReference>
<dbReference type="InterPro" id="IPR016024">
    <property type="entry name" value="ARM-type_fold"/>
</dbReference>
<gene>
    <name evidence="10" type="primary">VPS11</name>
    <name evidence="10" type="ORF">HK103_001844</name>
</gene>
<organism evidence="10 11">
    <name type="scientific">Boothiomyces macroporosus</name>
    <dbReference type="NCBI Taxonomy" id="261099"/>
    <lineage>
        <taxon>Eukaryota</taxon>
        <taxon>Fungi</taxon>
        <taxon>Fungi incertae sedis</taxon>
        <taxon>Chytridiomycota</taxon>
        <taxon>Chytridiomycota incertae sedis</taxon>
        <taxon>Chytridiomycetes</taxon>
        <taxon>Rhizophydiales</taxon>
        <taxon>Terramycetaceae</taxon>
        <taxon>Boothiomyces</taxon>
    </lineage>
</organism>
<evidence type="ECO:0000256" key="3">
    <source>
        <dbReference type="ARBA" id="ARBA00022723"/>
    </source>
</evidence>
<keyword evidence="6" id="KW-0653">Protein transport</keyword>
<reference evidence="10" key="1">
    <citation type="submission" date="2020-05" db="EMBL/GenBank/DDBJ databases">
        <title>Phylogenomic resolution of chytrid fungi.</title>
        <authorList>
            <person name="Stajich J.E."/>
            <person name="Amses K."/>
            <person name="Simmons R."/>
            <person name="Seto K."/>
            <person name="Myers J."/>
            <person name="Bonds A."/>
            <person name="Quandt C.A."/>
            <person name="Barry K."/>
            <person name="Liu P."/>
            <person name="Grigoriev I."/>
            <person name="Longcore J.E."/>
            <person name="James T.Y."/>
        </authorList>
    </citation>
    <scope>NUCLEOTIDE SEQUENCE</scope>
    <source>
        <strain evidence="10">PLAUS21</strain>
    </source>
</reference>
<keyword evidence="11" id="KW-1185">Reference proteome</keyword>
<dbReference type="GO" id="GO:0030674">
    <property type="term" value="F:protein-macromolecule adaptor activity"/>
    <property type="evidence" value="ECO:0007669"/>
    <property type="project" value="TreeGrafter"/>
</dbReference>
<evidence type="ECO:0000256" key="6">
    <source>
        <dbReference type="ARBA" id="ARBA00022927"/>
    </source>
</evidence>
<dbReference type="InterPro" id="IPR057307">
    <property type="entry name" value="PEP5_VPS11_N"/>
</dbReference>
<dbReference type="AlphaFoldDB" id="A0AAD5UAD1"/>
<accession>A0AAD5UAD1</accession>
<feature type="repeat" description="CHCR" evidence="8">
    <location>
        <begin position="433"/>
        <end position="579"/>
    </location>
</feature>
<comment type="caution">
    <text evidence="10">The sequence shown here is derived from an EMBL/GenBank/DDBJ whole genome shotgun (WGS) entry which is preliminary data.</text>
</comment>
<dbReference type="InterPro" id="IPR036322">
    <property type="entry name" value="WD40_repeat_dom_sf"/>
</dbReference>
<evidence type="ECO:0000256" key="4">
    <source>
        <dbReference type="ARBA" id="ARBA00022771"/>
    </source>
</evidence>
<dbReference type="PANTHER" id="PTHR23323:SF24">
    <property type="entry name" value="VACUOLAR PROTEIN SORTING-ASSOCIATED PROTEIN 11 HOMOLOG"/>
    <property type="match status" value="1"/>
</dbReference>
<dbReference type="GO" id="GO:0006904">
    <property type="term" value="P:vesicle docking involved in exocytosis"/>
    <property type="evidence" value="ECO:0007669"/>
    <property type="project" value="TreeGrafter"/>
</dbReference>
<dbReference type="GO" id="GO:0048284">
    <property type="term" value="P:organelle fusion"/>
    <property type="evidence" value="ECO:0007669"/>
    <property type="project" value="TreeGrafter"/>
</dbReference>
<dbReference type="Pfam" id="PF23356">
    <property type="entry name" value="TPR_PEP5_VPS11"/>
    <property type="match status" value="1"/>
</dbReference>
<dbReference type="Proteomes" id="UP001210925">
    <property type="component" value="Unassembled WGS sequence"/>
</dbReference>
<feature type="domain" description="PEP5/VPS11 N-terminal" evidence="9">
    <location>
        <begin position="3"/>
        <end position="352"/>
    </location>
</feature>
<evidence type="ECO:0000256" key="8">
    <source>
        <dbReference type="PROSITE-ProRule" id="PRU01006"/>
    </source>
</evidence>
<keyword evidence="3" id="KW-0479">Metal-binding</keyword>
<sequence length="718" mass="81669">MSWRQFNFFEKEQVDFNIANPSACCNGVFIGDMQGNVHQCNRSLKPIMSFKAYPNRITHLKFIKKKSILLSIGEDEVGVPNLKVWHIEKDKDNSSRAQAPGLTRSTRITHGSKIFPVTAFAVLDNLTQVAIGLENGVVILIRGDVSRDRVTKSRIVHEGTEIITGLGFREDENGVFLYIATMARVLICPTTVSKDATLIDVIASEPGNTVLTPQERNQEMLVANSEAVYFYGPEGKGPCFIIGGYYGLKVGEKTKIAWYRGYLMTISKEITKVEERSSEVAAKSPASEPNTGTVLTIYDLKGKYIAYRDDFGKRIFDPRAAKAIGEPIKHVIADANEIFVITEHNNAFRLREIDLATKLDTLYTKHLYNVAMNIVLQPPSDIQNVSKFRNSEDLIEGALQKSEDAVGTIVDICKRYGDYLYGKGEYDSAMKQYMRTISHLQPSYVIRKYLDAQRLHNLTAYLQALHDRQLANSNHTTLLLNCYTKLHDMSKIDEFIDTSLTFDVETAITVCRQASFFQQALRIASKFQQHDWFIKIQIEDLELYDESIEYLTVLPEPLFSTTLTKYGHLLVTKRPEKMTAMLIETLSRDDCLKFNDVVQFYATNMDWCAVYLEGVLKTNYQIQLEEINEASEFSEGDREDICIICDTLLDIYLTMRQSNRNPPNLKDKRVNWDDKISKFLESGNVSTTYLGYLRFGEWSGSMQTVSIPQRGINTLRKT</sequence>
<dbReference type="GO" id="GO:0006886">
    <property type="term" value="P:intracellular protein transport"/>
    <property type="evidence" value="ECO:0007669"/>
    <property type="project" value="UniProtKB-UniRule"/>
</dbReference>
<dbReference type="GO" id="GO:0007032">
    <property type="term" value="P:endosome organization"/>
    <property type="evidence" value="ECO:0007669"/>
    <property type="project" value="TreeGrafter"/>
</dbReference>
<keyword evidence="5" id="KW-0862">Zinc</keyword>
<evidence type="ECO:0000259" key="9">
    <source>
        <dbReference type="Pfam" id="PF23341"/>
    </source>
</evidence>
<evidence type="ECO:0000313" key="10">
    <source>
        <dbReference type="EMBL" id="KAJ3252077.1"/>
    </source>
</evidence>
<dbReference type="Pfam" id="PF23341">
    <property type="entry name" value="PEP5_VPS11_N"/>
    <property type="match status" value="1"/>
</dbReference>
<name>A0AAD5UAD1_9FUNG</name>
<evidence type="ECO:0000256" key="5">
    <source>
        <dbReference type="ARBA" id="ARBA00022833"/>
    </source>
</evidence>